<name>A0A1R1B2E1_PAELA</name>
<comment type="caution">
    <text evidence="2">The sequence shown here is derived from an EMBL/GenBank/DDBJ whole genome shotgun (WGS) entry which is preliminary data.</text>
</comment>
<feature type="transmembrane region" description="Helical" evidence="1">
    <location>
        <begin position="82"/>
        <end position="109"/>
    </location>
</feature>
<proteinExistence type="predicted"/>
<dbReference type="STRING" id="1401.BK123_13850"/>
<keyword evidence="1" id="KW-0812">Transmembrane</keyword>
<dbReference type="OrthoDB" id="4181710at2"/>
<keyword evidence="1" id="KW-1133">Transmembrane helix</keyword>
<evidence type="ECO:0000313" key="3">
    <source>
        <dbReference type="Proteomes" id="UP000187074"/>
    </source>
</evidence>
<dbReference type="AlphaFoldDB" id="A0A1R1B2E1"/>
<reference evidence="2 3" key="1">
    <citation type="submission" date="2016-11" db="EMBL/GenBank/DDBJ databases">
        <title>Paenibacillus species isolates.</title>
        <authorList>
            <person name="Beno S.M."/>
        </authorList>
    </citation>
    <scope>NUCLEOTIDE SEQUENCE [LARGE SCALE GENOMIC DNA]</scope>
    <source>
        <strain evidence="2 3">FSL F4-0100</strain>
    </source>
</reference>
<evidence type="ECO:0000313" key="2">
    <source>
        <dbReference type="EMBL" id="OME92950.1"/>
    </source>
</evidence>
<feature type="transmembrane region" description="Helical" evidence="1">
    <location>
        <begin position="46"/>
        <end position="70"/>
    </location>
</feature>
<gene>
    <name evidence="2" type="ORF">BK123_13850</name>
</gene>
<dbReference type="Proteomes" id="UP000187074">
    <property type="component" value="Unassembled WGS sequence"/>
</dbReference>
<protein>
    <submittedName>
        <fullName evidence="2">DUF3995 domain-containing protein</fullName>
    </submittedName>
</protein>
<feature type="transmembrane region" description="Helical" evidence="1">
    <location>
        <begin position="9"/>
        <end position="26"/>
    </location>
</feature>
<dbReference type="RefSeq" id="WP_076322976.1">
    <property type="nucleotide sequence ID" value="NZ_MRTF01000004.1"/>
</dbReference>
<keyword evidence="1" id="KW-0472">Membrane</keyword>
<evidence type="ECO:0000256" key="1">
    <source>
        <dbReference type="SAM" id="Phobius"/>
    </source>
</evidence>
<feature type="transmembrane region" description="Helical" evidence="1">
    <location>
        <begin position="129"/>
        <end position="152"/>
    </location>
</feature>
<sequence length="166" mass="18561">MNNSRMKKAGYTACIAAVLYGLPHYWWGLGIGFAFPGDFQEAPDEFWTHVIGYWGMGTLALLAAVFALAFARPWGLRLPKWLLIIPAAIGSVLLSLWGFTYFVMQYLLAVGRVQSAPMYATQDASPMAVWGYFWYALFLIWGISLGAAAYYAGKVRKQNKGNHFTK</sequence>
<accession>A0A1R1B2E1</accession>
<organism evidence="2 3">
    <name type="scientific">Paenibacillus lautus</name>
    <name type="common">Bacillus lautus</name>
    <dbReference type="NCBI Taxonomy" id="1401"/>
    <lineage>
        <taxon>Bacteria</taxon>
        <taxon>Bacillati</taxon>
        <taxon>Bacillota</taxon>
        <taxon>Bacilli</taxon>
        <taxon>Bacillales</taxon>
        <taxon>Paenibacillaceae</taxon>
        <taxon>Paenibacillus</taxon>
    </lineage>
</organism>
<dbReference type="EMBL" id="MRTF01000004">
    <property type="protein sequence ID" value="OME92950.1"/>
    <property type="molecule type" value="Genomic_DNA"/>
</dbReference>